<dbReference type="NCBIfam" id="NF008557">
    <property type="entry name" value="PRK11493.1"/>
    <property type="match status" value="1"/>
</dbReference>
<protein>
    <recommendedName>
        <fullName evidence="6">Sulfurtransferase</fullName>
    </recommendedName>
</protein>
<comment type="caution">
    <text evidence="8">The sequence shown here is derived from an EMBL/GenBank/DDBJ whole genome shotgun (WGS) entry which is preliminary data.</text>
</comment>
<evidence type="ECO:0000313" key="8">
    <source>
        <dbReference type="EMBL" id="RDD63894.1"/>
    </source>
</evidence>
<keyword evidence="3 6" id="KW-0808">Transferase</keyword>
<dbReference type="FunFam" id="3.40.250.10:FF:000015">
    <property type="entry name" value="Sulfurtransferase"/>
    <property type="match status" value="1"/>
</dbReference>
<sequence>MPRYNTDALVSTEWLADHLRSPDVRIVDATYYLPHEGKNGREEFERAHIPGAVFFDIDDIADTGSELPHMVPSAEKFSSKVRKLGLGDGSRIVVYDQKGIASSPRAWWMFRLFGHQDVTVLDGGLPKWLAENRPTEEGPVQVRDERHFTARFNHTMLRDVDQMRRNLSSGRDQVLDARSPSRFEGSEELWPGRRLGHIPGSLNLPFNALIDPDTQTLKAPEELERLFDEAGVQPRKPVVTTCGSGLTAAILALGLHVTGHRDVAVYDGSWAEWGLPGDTPVETGSPGRSSD</sequence>
<dbReference type="PROSITE" id="PS50206">
    <property type="entry name" value="RHODANESE_3"/>
    <property type="match status" value="2"/>
</dbReference>
<dbReference type="CDD" id="cd01448">
    <property type="entry name" value="TST_Repeat_1"/>
    <property type="match status" value="1"/>
</dbReference>
<feature type="domain" description="Rhodanese" evidence="7">
    <location>
        <begin position="168"/>
        <end position="282"/>
    </location>
</feature>
<accession>A0A369TGZ5</accession>
<evidence type="ECO:0000256" key="4">
    <source>
        <dbReference type="ARBA" id="ARBA00022737"/>
    </source>
</evidence>
<comment type="subcellular location">
    <subcellularLocation>
        <location evidence="1">Cytoplasm</location>
    </subcellularLocation>
</comment>
<dbReference type="InterPro" id="IPR001307">
    <property type="entry name" value="Thiosulphate_STrfase_CS"/>
</dbReference>
<dbReference type="AlphaFoldDB" id="A0A369TGZ5"/>
<evidence type="ECO:0000256" key="6">
    <source>
        <dbReference type="RuleBase" id="RU000507"/>
    </source>
</evidence>
<dbReference type="EMBL" id="QPMH01000001">
    <property type="protein sequence ID" value="RDD63894.1"/>
    <property type="molecule type" value="Genomic_DNA"/>
</dbReference>
<keyword evidence="8" id="KW-0670">Pyruvate</keyword>
<dbReference type="GO" id="GO:0004792">
    <property type="term" value="F:thiosulfate-cyanide sulfurtransferase activity"/>
    <property type="evidence" value="ECO:0007669"/>
    <property type="project" value="InterPro"/>
</dbReference>
<evidence type="ECO:0000256" key="3">
    <source>
        <dbReference type="ARBA" id="ARBA00022679"/>
    </source>
</evidence>
<evidence type="ECO:0000256" key="2">
    <source>
        <dbReference type="ARBA" id="ARBA00022490"/>
    </source>
</evidence>
<dbReference type="PROSITE" id="PS00380">
    <property type="entry name" value="RHODANESE_1"/>
    <property type="match status" value="1"/>
</dbReference>
<gene>
    <name evidence="8" type="ORF">DRB17_01665</name>
</gene>
<dbReference type="Proteomes" id="UP000253941">
    <property type="component" value="Unassembled WGS sequence"/>
</dbReference>
<dbReference type="InterPro" id="IPR001763">
    <property type="entry name" value="Rhodanese-like_dom"/>
</dbReference>
<keyword evidence="4" id="KW-0677">Repeat</keyword>
<organism evidence="8 9">
    <name type="scientific">Ferruginivarius sediminum</name>
    <dbReference type="NCBI Taxonomy" id="2661937"/>
    <lineage>
        <taxon>Bacteria</taxon>
        <taxon>Pseudomonadati</taxon>
        <taxon>Pseudomonadota</taxon>
        <taxon>Alphaproteobacteria</taxon>
        <taxon>Rhodospirillales</taxon>
        <taxon>Rhodospirillaceae</taxon>
        <taxon>Ferruginivarius</taxon>
    </lineage>
</organism>
<dbReference type="GO" id="GO:0005737">
    <property type="term" value="C:cytoplasm"/>
    <property type="evidence" value="ECO:0007669"/>
    <property type="project" value="UniProtKB-SubCell"/>
</dbReference>
<dbReference type="Gene3D" id="3.40.250.10">
    <property type="entry name" value="Rhodanese-like domain"/>
    <property type="match status" value="2"/>
</dbReference>
<evidence type="ECO:0000313" key="9">
    <source>
        <dbReference type="Proteomes" id="UP000253941"/>
    </source>
</evidence>
<dbReference type="CDD" id="cd01449">
    <property type="entry name" value="TST_Repeat_2"/>
    <property type="match status" value="1"/>
</dbReference>
<dbReference type="SMART" id="SM00450">
    <property type="entry name" value="RHOD"/>
    <property type="match status" value="2"/>
</dbReference>
<evidence type="ECO:0000256" key="1">
    <source>
        <dbReference type="ARBA" id="ARBA00004496"/>
    </source>
</evidence>
<dbReference type="InterPro" id="IPR036873">
    <property type="entry name" value="Rhodanese-like_dom_sf"/>
</dbReference>
<feature type="domain" description="Rhodanese" evidence="7">
    <location>
        <begin position="20"/>
        <end position="137"/>
    </location>
</feature>
<keyword evidence="2" id="KW-0963">Cytoplasm</keyword>
<proteinExistence type="predicted"/>
<dbReference type="PANTHER" id="PTHR11364">
    <property type="entry name" value="THIOSULFATE SULFERTANSFERASE"/>
    <property type="match status" value="1"/>
</dbReference>
<evidence type="ECO:0000259" key="7">
    <source>
        <dbReference type="PROSITE" id="PS50206"/>
    </source>
</evidence>
<dbReference type="PROSITE" id="PS00683">
    <property type="entry name" value="RHODANESE_2"/>
    <property type="match status" value="1"/>
</dbReference>
<dbReference type="InterPro" id="IPR045078">
    <property type="entry name" value="TST/MPST-like"/>
</dbReference>
<reference evidence="8 9" key="1">
    <citation type="submission" date="2018-07" db="EMBL/GenBank/DDBJ databases">
        <title>Venubactetium sediminum gen. nov., sp. nov., isolated from a marine solar saltern.</title>
        <authorList>
            <person name="Wang S."/>
        </authorList>
    </citation>
    <scope>NUCLEOTIDE SEQUENCE [LARGE SCALE GENOMIC DNA]</scope>
    <source>
        <strain evidence="8 9">WD2A32</strain>
    </source>
</reference>
<dbReference type="Pfam" id="PF00581">
    <property type="entry name" value="Rhodanese"/>
    <property type="match status" value="2"/>
</dbReference>
<dbReference type="FunFam" id="3.40.250.10:FF:000001">
    <property type="entry name" value="Sulfurtransferase"/>
    <property type="match status" value="1"/>
</dbReference>
<dbReference type="GO" id="GO:0016784">
    <property type="term" value="F:3-mercaptopyruvate sulfurtransferase activity"/>
    <property type="evidence" value="ECO:0007669"/>
    <property type="project" value="UniProtKB-EC"/>
</dbReference>
<name>A0A369TGZ5_9PROT</name>
<comment type="catalytic activity">
    <reaction evidence="5">
        <text>2-oxo-3-sulfanylpropanoate + [thioredoxin]-dithiol = [thioredoxin]-disulfide + hydrogen sulfide + pyruvate + H(+)</text>
        <dbReference type="Rhea" id="RHEA:21740"/>
        <dbReference type="Rhea" id="RHEA-COMP:10698"/>
        <dbReference type="Rhea" id="RHEA-COMP:10700"/>
        <dbReference type="ChEBI" id="CHEBI:15361"/>
        <dbReference type="ChEBI" id="CHEBI:15378"/>
        <dbReference type="ChEBI" id="CHEBI:29919"/>
        <dbReference type="ChEBI" id="CHEBI:29950"/>
        <dbReference type="ChEBI" id="CHEBI:50058"/>
        <dbReference type="ChEBI" id="CHEBI:57678"/>
        <dbReference type="EC" id="2.8.1.2"/>
    </reaction>
    <physiologicalReaction direction="left-to-right" evidence="5">
        <dbReference type="Rhea" id="RHEA:21741"/>
    </physiologicalReaction>
</comment>
<keyword evidence="9" id="KW-1185">Reference proteome</keyword>
<evidence type="ECO:0000256" key="5">
    <source>
        <dbReference type="ARBA" id="ARBA00051793"/>
    </source>
</evidence>
<dbReference type="SUPFAM" id="SSF52821">
    <property type="entry name" value="Rhodanese/Cell cycle control phosphatase"/>
    <property type="match status" value="2"/>
</dbReference>
<dbReference type="PANTHER" id="PTHR11364:SF27">
    <property type="entry name" value="SULFURTRANSFERASE"/>
    <property type="match status" value="1"/>
</dbReference>
<dbReference type="RefSeq" id="WP_114580407.1">
    <property type="nucleotide sequence ID" value="NZ_QPMH01000001.1"/>
</dbReference>